<feature type="compositionally biased region" description="Basic and acidic residues" evidence="1">
    <location>
        <begin position="37"/>
        <end position="58"/>
    </location>
</feature>
<comment type="caution">
    <text evidence="3">The sequence shown here is derived from an EMBL/GenBank/DDBJ whole genome shotgun (WGS) entry which is preliminary data.</text>
</comment>
<keyword evidence="2" id="KW-0732">Signal</keyword>
<reference evidence="4" key="1">
    <citation type="journal article" date="2019" name="Plant Biotechnol. J.">
        <title>Genome sequencing of the Australian wild diploid species Gossypium australe highlights disease resistance and delayed gland morphogenesis.</title>
        <authorList>
            <person name="Cai Y."/>
            <person name="Cai X."/>
            <person name="Wang Q."/>
            <person name="Wang P."/>
            <person name="Zhang Y."/>
            <person name="Cai C."/>
            <person name="Xu Y."/>
            <person name="Wang K."/>
            <person name="Zhou Z."/>
            <person name="Wang C."/>
            <person name="Geng S."/>
            <person name="Li B."/>
            <person name="Dong Q."/>
            <person name="Hou Y."/>
            <person name="Wang H."/>
            <person name="Ai P."/>
            <person name="Liu Z."/>
            <person name="Yi F."/>
            <person name="Sun M."/>
            <person name="An G."/>
            <person name="Cheng J."/>
            <person name="Zhang Y."/>
            <person name="Shi Q."/>
            <person name="Xie Y."/>
            <person name="Shi X."/>
            <person name="Chang Y."/>
            <person name="Huang F."/>
            <person name="Chen Y."/>
            <person name="Hong S."/>
            <person name="Mi L."/>
            <person name="Sun Q."/>
            <person name="Zhang L."/>
            <person name="Zhou B."/>
            <person name="Peng R."/>
            <person name="Zhang X."/>
            <person name="Liu F."/>
        </authorList>
    </citation>
    <scope>NUCLEOTIDE SEQUENCE [LARGE SCALE GENOMIC DNA]</scope>
    <source>
        <strain evidence="4">cv. PA1801</strain>
    </source>
</reference>
<dbReference type="PANTHER" id="PTHR35274">
    <property type="entry name" value="E6-LIKE PROTEIN"/>
    <property type="match status" value="1"/>
</dbReference>
<keyword evidence="4" id="KW-1185">Reference proteome</keyword>
<feature type="region of interest" description="Disordered" evidence="1">
    <location>
        <begin position="280"/>
        <end position="304"/>
    </location>
</feature>
<feature type="signal peptide" evidence="2">
    <location>
        <begin position="1"/>
        <end position="23"/>
    </location>
</feature>
<dbReference type="Proteomes" id="UP000325315">
    <property type="component" value="Unassembled WGS sequence"/>
</dbReference>
<feature type="chain" id="PRO_5022926920" evidence="2">
    <location>
        <begin position="24"/>
        <end position="304"/>
    </location>
</feature>
<evidence type="ECO:0000256" key="2">
    <source>
        <dbReference type="SAM" id="SignalP"/>
    </source>
</evidence>
<gene>
    <name evidence="3" type="ORF">EPI10_019504</name>
</gene>
<name>A0A5B6WCP8_9ROSI</name>
<organism evidence="3 4">
    <name type="scientific">Gossypium australe</name>
    <dbReference type="NCBI Taxonomy" id="47621"/>
    <lineage>
        <taxon>Eukaryota</taxon>
        <taxon>Viridiplantae</taxon>
        <taxon>Streptophyta</taxon>
        <taxon>Embryophyta</taxon>
        <taxon>Tracheophyta</taxon>
        <taxon>Spermatophyta</taxon>
        <taxon>Magnoliopsida</taxon>
        <taxon>eudicotyledons</taxon>
        <taxon>Gunneridae</taxon>
        <taxon>Pentapetalae</taxon>
        <taxon>rosids</taxon>
        <taxon>malvids</taxon>
        <taxon>Malvales</taxon>
        <taxon>Malvaceae</taxon>
        <taxon>Malvoideae</taxon>
        <taxon>Gossypium</taxon>
    </lineage>
</organism>
<dbReference type="InterPro" id="IPR040290">
    <property type="entry name" value="Prot_E6-like"/>
</dbReference>
<dbReference type="AlphaFoldDB" id="A0A5B6WCP8"/>
<evidence type="ECO:0000256" key="1">
    <source>
        <dbReference type="SAM" id="MobiDB-lite"/>
    </source>
</evidence>
<accession>A0A5B6WCP8</accession>
<sequence>MASSPKLISYFFLLALFSVEIHGRDFFSKIPSVNTNEKEVTNKEEQTTLGKKEQEPRFIPETQNGYGLYGHESGQLPPSTTSTKETYEPYVTPVKYHPDEPYNSIPASKANNKDPYFFSKTNAYGNTEQQSEARFNEKGWTTKETNNYNGNYYNGNNEALFTEKGWSTKENQNSNNYNNGNNEAMFTEKGWSTKENQNNNNYYNGNNEAMFTEKGWSTKENQNNNNYYNGNSKYNNVEKQGMSDTRFLENGKYYHDVSSENNYYPNRFENSRGVGSRNEFNENRYSNMGKYNQNQEEFEEEFEP</sequence>
<protein>
    <submittedName>
        <fullName evidence="3">Protein E6-like isoform X2</fullName>
    </submittedName>
</protein>
<dbReference type="PANTHER" id="PTHR35274:SF2">
    <property type="entry name" value="E6-LIKE PROTEIN"/>
    <property type="match status" value="1"/>
</dbReference>
<dbReference type="EMBL" id="SMMG02000003">
    <property type="protein sequence ID" value="KAA3478938.1"/>
    <property type="molecule type" value="Genomic_DNA"/>
</dbReference>
<evidence type="ECO:0000313" key="4">
    <source>
        <dbReference type="Proteomes" id="UP000325315"/>
    </source>
</evidence>
<proteinExistence type="predicted"/>
<dbReference type="OrthoDB" id="1306371at2759"/>
<evidence type="ECO:0000313" key="3">
    <source>
        <dbReference type="EMBL" id="KAA3478938.1"/>
    </source>
</evidence>
<feature type="region of interest" description="Disordered" evidence="1">
    <location>
        <begin position="37"/>
        <end position="85"/>
    </location>
</feature>